<evidence type="ECO:0000313" key="6">
    <source>
        <dbReference type="Proteomes" id="UP001241605"/>
    </source>
</evidence>
<evidence type="ECO:0000256" key="1">
    <source>
        <dbReference type="ARBA" id="ARBA00001968"/>
    </source>
</evidence>
<dbReference type="InterPro" id="IPR005493">
    <property type="entry name" value="RraA/RraA-like"/>
</dbReference>
<dbReference type="Proteomes" id="UP001241605">
    <property type="component" value="Chromosome"/>
</dbReference>
<evidence type="ECO:0000256" key="4">
    <source>
        <dbReference type="ARBA" id="ARBA00030169"/>
    </source>
</evidence>
<organism evidence="5 6">
    <name type="scientific">Tropicibacter oceani</name>
    <dbReference type="NCBI Taxonomy" id="3058420"/>
    <lineage>
        <taxon>Bacteria</taxon>
        <taxon>Pseudomonadati</taxon>
        <taxon>Pseudomonadota</taxon>
        <taxon>Alphaproteobacteria</taxon>
        <taxon>Rhodobacterales</taxon>
        <taxon>Roseobacteraceae</taxon>
        <taxon>Tropicibacter</taxon>
    </lineage>
</organism>
<dbReference type="Pfam" id="PF03737">
    <property type="entry name" value="RraA-like"/>
    <property type="match status" value="1"/>
</dbReference>
<protein>
    <recommendedName>
        <fullName evidence="2">Putative 4-hydroxy-4-methyl-2-oxoglutarate aldolase</fullName>
    </recommendedName>
    <alternativeName>
        <fullName evidence="3">Regulator of ribonuclease activity homolog</fullName>
    </alternativeName>
    <alternativeName>
        <fullName evidence="4">RraA-like protein</fullName>
    </alternativeName>
</protein>
<sequence>MIEEPPFLTIVQSRPRPTQAQIDAFKGVSTGFVCDAMAGMGALDTAIAPIGFGRDYDCTMVGPALVADNGAAEILATLAAVNLIQPGDVVIAAVHGHQGCSASGDQLMGMMKNAGAAGFVTDGPMRDYEGIVEVGLPAFCTGLNPNSPYANGPGTVGGAAMVGGRMIATGDMIIADRSGVVVVPLARIDAVLEKLEQVKQLEAELEAKVAAGFRTPMDLDALVAEGKAVLQD</sequence>
<reference evidence="5 6" key="1">
    <citation type="submission" date="2023-05" db="EMBL/GenBank/DDBJ databases">
        <title>YMD87, complete Genome.</title>
        <authorList>
            <person name="Zhang J."/>
            <person name="Xu X."/>
        </authorList>
    </citation>
    <scope>NUCLEOTIDE SEQUENCE [LARGE SCALE GENOMIC DNA]</scope>
    <source>
        <strain evidence="5 6">YMD87</strain>
    </source>
</reference>
<proteinExistence type="predicted"/>
<dbReference type="SUPFAM" id="SSF89562">
    <property type="entry name" value="RraA-like"/>
    <property type="match status" value="1"/>
</dbReference>
<evidence type="ECO:0000256" key="2">
    <source>
        <dbReference type="ARBA" id="ARBA00016549"/>
    </source>
</evidence>
<evidence type="ECO:0000256" key="3">
    <source>
        <dbReference type="ARBA" id="ARBA00029596"/>
    </source>
</evidence>
<dbReference type="PANTHER" id="PTHR33254:SF4">
    <property type="entry name" value="4-HYDROXY-4-METHYL-2-OXOGLUTARATE ALDOLASE 3-RELATED"/>
    <property type="match status" value="1"/>
</dbReference>
<gene>
    <name evidence="5" type="ORF">QF118_09230</name>
</gene>
<name>A0ABY8QM63_9RHOB</name>
<dbReference type="PANTHER" id="PTHR33254">
    <property type="entry name" value="4-HYDROXY-4-METHYL-2-OXOGLUTARATE ALDOLASE 3-RELATED"/>
    <property type="match status" value="1"/>
</dbReference>
<comment type="cofactor">
    <cofactor evidence="1">
        <name>a divalent metal cation</name>
        <dbReference type="ChEBI" id="CHEBI:60240"/>
    </cofactor>
</comment>
<accession>A0ABY8QM63</accession>
<evidence type="ECO:0000313" key="5">
    <source>
        <dbReference type="EMBL" id="WGW05707.1"/>
    </source>
</evidence>
<dbReference type="CDD" id="cd16841">
    <property type="entry name" value="RraA_family"/>
    <property type="match status" value="1"/>
</dbReference>
<dbReference type="EMBL" id="CP124616">
    <property type="protein sequence ID" value="WGW05707.1"/>
    <property type="molecule type" value="Genomic_DNA"/>
</dbReference>
<dbReference type="Gene3D" id="3.50.30.40">
    <property type="entry name" value="Ribonuclease E inhibitor RraA/RraA-like"/>
    <property type="match status" value="1"/>
</dbReference>
<keyword evidence="6" id="KW-1185">Reference proteome</keyword>
<dbReference type="InterPro" id="IPR036704">
    <property type="entry name" value="RraA/RraA-like_sf"/>
</dbReference>
<dbReference type="RefSeq" id="WP_282302331.1">
    <property type="nucleotide sequence ID" value="NZ_CP124616.1"/>
</dbReference>